<evidence type="ECO:0000256" key="4">
    <source>
        <dbReference type="ARBA" id="ARBA00022553"/>
    </source>
</evidence>
<dbReference type="CDD" id="cd01627">
    <property type="entry name" value="HAD_TPP"/>
    <property type="match status" value="1"/>
</dbReference>
<evidence type="ECO:0000256" key="6">
    <source>
        <dbReference type="ARBA" id="ARBA00022679"/>
    </source>
</evidence>
<dbReference type="InterPro" id="IPR006379">
    <property type="entry name" value="HAD-SF_hydro_IIB"/>
</dbReference>
<dbReference type="Gene3D" id="3.40.50.1000">
    <property type="entry name" value="HAD superfamily/HAD-like"/>
    <property type="match status" value="1"/>
</dbReference>
<dbReference type="CDD" id="cd03788">
    <property type="entry name" value="GT20_TPS"/>
    <property type="match status" value="1"/>
</dbReference>
<dbReference type="FunFam" id="3.40.50.2000:FF:000010">
    <property type="entry name" value="Alpha,alpha-trehalose-phosphate synthase"/>
    <property type="match status" value="1"/>
</dbReference>
<evidence type="ECO:0000256" key="7">
    <source>
        <dbReference type="ARBA" id="ARBA00048039"/>
    </source>
</evidence>
<dbReference type="Proteomes" id="UP000796880">
    <property type="component" value="Unassembled WGS sequence"/>
</dbReference>
<dbReference type="Pfam" id="PF02358">
    <property type="entry name" value="Trehalose_PPase"/>
    <property type="match status" value="1"/>
</dbReference>
<dbReference type="AlphaFoldDB" id="A0A8K0HJJ9"/>
<dbReference type="EMBL" id="VOIH02000002">
    <property type="protein sequence ID" value="KAF3452849.1"/>
    <property type="molecule type" value="Genomic_DNA"/>
</dbReference>
<dbReference type="InterPro" id="IPR036412">
    <property type="entry name" value="HAD-like_sf"/>
</dbReference>
<sequence>MLSRSCLDLLNLVSFDDVRPVSPVPRIMNVPGVVPEYKPDHNVDSDDDDRLKNSGSDVDSWVAQERKIIVANQLPVRAYRDAVSKKWCFELDEDSLYLQLKDGLGPDVEVYYVGCLKAEIDASEQEEVAQLLHDKFRCVPTFLSVETQNKFYHGFCKHYLWPLFHYMMPLSPSHGQRFDNAQWQAYLSANKAFADKIMEVINSDEDSVWIHDYHLMVVPAFLRKRFYRVKLGFFLHSPFPSSEIYRTLPVREEILRSLLNCDLIGFHTFDYARHFLSSCSRLLGMDYELKRGYIGLEYYGRTVSIKIMPAGIHMGQLKSALSLPVTAERVKRLRQQFKGKIVILGVDDMDLFKGISLKFLAMGQLLEQNESWRGKVVLIQITNPARSSGKDVQDVQDETNAIAVEINRRYGEPGYEPIVFIKRSVSTVEKAAYYAIAECCIVNAVRDGMNLVPYKYTVCRQGSPVLDKALGMEGDESAAPKQSVIVVSEFIGCSPSLSGAIRVNPWNIEEVSDAMSSAISMPEAEKRMRHEKHYKYIISHDVAYWARSFDQDLERACREHYMKRFWGMGFGLGFRVMALGPNFRKLYFEHIAASYRNANSRLILLDYDGTIMPKMSDDKAPSKEIISVLNCLCSDPKNIVFIVSGRGKDSLSEWFSPCGNLGISSEHGYFIRWNGNSPWETCTFTRDFDWKKIALPVMEHYTEATDGSSIEQKETALVWHHQHADLHFGSWQAKELHDHLENVLANEPVVVKRGKFIVEVKPQGVNKGIVVDKLISNMIMNGKTPDFVLCIGDDRSDEDMFESIGRSVSDGSLPGTAEIFACTVGQKPSTAKYYLETSKEVVKLLELLGRGPEQPKPCTELTNDGHREAFEGFV</sequence>
<dbReference type="GO" id="GO:0003825">
    <property type="term" value="F:alpha,alpha-trehalose-phosphate synthase (UDP-forming) activity"/>
    <property type="evidence" value="ECO:0007669"/>
    <property type="project" value="UniProtKB-EC"/>
</dbReference>
<comment type="similarity">
    <text evidence="2">In the C-terminal section; belongs to the trehalose phosphatase family.</text>
</comment>
<feature type="region of interest" description="Disordered" evidence="8">
    <location>
        <begin position="33"/>
        <end position="56"/>
    </location>
</feature>
<protein>
    <recommendedName>
        <fullName evidence="3">alpha,alpha-trehalose-phosphate synthase (UDP-forming)</fullName>
        <ecNumber evidence="3">2.4.1.15</ecNumber>
    </recommendedName>
</protein>
<gene>
    <name evidence="9" type="ORF">FNV43_RR03282</name>
</gene>
<proteinExistence type="inferred from homology"/>
<feature type="compositionally biased region" description="Basic and acidic residues" evidence="8">
    <location>
        <begin position="37"/>
        <end position="52"/>
    </location>
</feature>
<dbReference type="PANTHER" id="PTHR10788">
    <property type="entry name" value="TREHALOSE-6-PHOSPHATE SYNTHASE"/>
    <property type="match status" value="1"/>
</dbReference>
<keyword evidence="6" id="KW-0808">Transferase</keyword>
<dbReference type="InterPro" id="IPR003337">
    <property type="entry name" value="Trehalose_PPase"/>
</dbReference>
<evidence type="ECO:0000256" key="8">
    <source>
        <dbReference type="SAM" id="MobiDB-lite"/>
    </source>
</evidence>
<evidence type="ECO:0000313" key="9">
    <source>
        <dbReference type="EMBL" id="KAF3452849.1"/>
    </source>
</evidence>
<organism evidence="9 10">
    <name type="scientific">Rhamnella rubrinervis</name>
    <dbReference type="NCBI Taxonomy" id="2594499"/>
    <lineage>
        <taxon>Eukaryota</taxon>
        <taxon>Viridiplantae</taxon>
        <taxon>Streptophyta</taxon>
        <taxon>Embryophyta</taxon>
        <taxon>Tracheophyta</taxon>
        <taxon>Spermatophyta</taxon>
        <taxon>Magnoliopsida</taxon>
        <taxon>eudicotyledons</taxon>
        <taxon>Gunneridae</taxon>
        <taxon>Pentapetalae</taxon>
        <taxon>rosids</taxon>
        <taxon>fabids</taxon>
        <taxon>Rosales</taxon>
        <taxon>Rhamnaceae</taxon>
        <taxon>rhamnoid group</taxon>
        <taxon>Rhamneae</taxon>
        <taxon>Rhamnella</taxon>
    </lineage>
</organism>
<dbReference type="FunFam" id="3.40.50.1000:FF:000054">
    <property type="entry name" value="alpha,alpha-trehalose-phosphate synthase [UDP-forming] 6"/>
    <property type="match status" value="1"/>
</dbReference>
<dbReference type="NCBIfam" id="TIGR00685">
    <property type="entry name" value="T6PP"/>
    <property type="match status" value="1"/>
</dbReference>
<dbReference type="GO" id="GO:0005829">
    <property type="term" value="C:cytosol"/>
    <property type="evidence" value="ECO:0007669"/>
    <property type="project" value="TreeGrafter"/>
</dbReference>
<dbReference type="FunFam" id="3.40.50.2000:FF:000017">
    <property type="entry name" value="alpha,alpha-trehalose-phosphate synthase [UDP-forming] 6"/>
    <property type="match status" value="1"/>
</dbReference>
<dbReference type="InterPro" id="IPR023214">
    <property type="entry name" value="HAD_sf"/>
</dbReference>
<accession>A0A8K0HJJ9</accession>
<dbReference type="Gene3D" id="3.30.70.1020">
    <property type="entry name" value="Trehalose-6-phosphate phosphatase related protein, domain 2"/>
    <property type="match status" value="1"/>
</dbReference>
<evidence type="ECO:0000256" key="5">
    <source>
        <dbReference type="ARBA" id="ARBA00022676"/>
    </source>
</evidence>
<dbReference type="SUPFAM" id="SSF53756">
    <property type="entry name" value="UDP-Glycosyltransferase/glycogen phosphorylase"/>
    <property type="match status" value="1"/>
</dbReference>
<keyword evidence="10" id="KW-1185">Reference proteome</keyword>
<evidence type="ECO:0000256" key="2">
    <source>
        <dbReference type="ARBA" id="ARBA00006330"/>
    </source>
</evidence>
<keyword evidence="5" id="KW-0328">Glycosyltransferase</keyword>
<evidence type="ECO:0000313" key="10">
    <source>
        <dbReference type="Proteomes" id="UP000796880"/>
    </source>
</evidence>
<dbReference type="PANTHER" id="PTHR10788:SF46">
    <property type="entry name" value="ALPHA,ALPHA-TREHALOSE-PHOSPHATE SYNTHASE [UDP-FORMING] 11-RELATED"/>
    <property type="match status" value="1"/>
</dbReference>
<dbReference type="GO" id="GO:0004805">
    <property type="term" value="F:trehalose-phosphatase activity"/>
    <property type="evidence" value="ECO:0007669"/>
    <property type="project" value="TreeGrafter"/>
</dbReference>
<evidence type="ECO:0000256" key="3">
    <source>
        <dbReference type="ARBA" id="ARBA00012538"/>
    </source>
</evidence>
<dbReference type="NCBIfam" id="TIGR01484">
    <property type="entry name" value="HAD-SF-IIB"/>
    <property type="match status" value="1"/>
</dbReference>
<keyword evidence="4" id="KW-0597">Phosphoprotein</keyword>
<comment type="catalytic activity">
    <reaction evidence="7">
        <text>D-glucose 6-phosphate + UDP-alpha-D-glucose = alpha,alpha-trehalose 6-phosphate + UDP + H(+)</text>
        <dbReference type="Rhea" id="RHEA:18889"/>
        <dbReference type="ChEBI" id="CHEBI:15378"/>
        <dbReference type="ChEBI" id="CHEBI:58223"/>
        <dbReference type="ChEBI" id="CHEBI:58429"/>
        <dbReference type="ChEBI" id="CHEBI:58885"/>
        <dbReference type="ChEBI" id="CHEBI:61548"/>
        <dbReference type="EC" id="2.4.1.15"/>
    </reaction>
</comment>
<dbReference type="EC" id="2.4.1.15" evidence="3"/>
<evidence type="ECO:0000256" key="1">
    <source>
        <dbReference type="ARBA" id="ARBA00005409"/>
    </source>
</evidence>
<name>A0A8K0HJJ9_9ROSA</name>
<dbReference type="OrthoDB" id="755951at2759"/>
<comment type="similarity">
    <text evidence="1">In the N-terminal section; belongs to the glycosyltransferase 20 family.</text>
</comment>
<dbReference type="SUPFAM" id="SSF56784">
    <property type="entry name" value="HAD-like"/>
    <property type="match status" value="1"/>
</dbReference>
<dbReference type="Gene3D" id="3.40.50.2000">
    <property type="entry name" value="Glycogen Phosphorylase B"/>
    <property type="match status" value="2"/>
</dbReference>
<dbReference type="Pfam" id="PF00982">
    <property type="entry name" value="Glyco_transf_20"/>
    <property type="match status" value="1"/>
</dbReference>
<dbReference type="InterPro" id="IPR001830">
    <property type="entry name" value="Glyco_trans_20"/>
</dbReference>
<reference evidence="9" key="1">
    <citation type="submission" date="2020-03" db="EMBL/GenBank/DDBJ databases">
        <title>A high-quality chromosome-level genome assembly of a woody plant with both climbing and erect habits, Rhamnella rubrinervis.</title>
        <authorList>
            <person name="Lu Z."/>
            <person name="Yang Y."/>
            <person name="Zhu X."/>
            <person name="Sun Y."/>
        </authorList>
    </citation>
    <scope>NUCLEOTIDE SEQUENCE</scope>
    <source>
        <strain evidence="9">BYM</strain>
        <tissue evidence="9">Leaf</tissue>
    </source>
</reference>
<dbReference type="GO" id="GO:0005992">
    <property type="term" value="P:trehalose biosynthetic process"/>
    <property type="evidence" value="ECO:0007669"/>
    <property type="project" value="InterPro"/>
</dbReference>
<comment type="caution">
    <text evidence="9">The sequence shown here is derived from an EMBL/GenBank/DDBJ whole genome shotgun (WGS) entry which is preliminary data.</text>
</comment>
<dbReference type="FunFam" id="3.30.70.1020:FF:000002">
    <property type="entry name" value="Trehalose-6-phosphate synthase 2"/>
    <property type="match status" value="1"/>
</dbReference>
<dbReference type="FunFam" id="3.40.50.1000:FF:000154">
    <property type="entry name" value="Trehalose-6-phosphate synthase 10"/>
    <property type="match status" value="1"/>
</dbReference>